<dbReference type="InterPro" id="IPR039448">
    <property type="entry name" value="Beta_helix"/>
</dbReference>
<protein>
    <recommendedName>
        <fullName evidence="2">Right handed beta helix domain-containing protein</fullName>
    </recommendedName>
</protein>
<feature type="signal peptide" evidence="1">
    <location>
        <begin position="1"/>
        <end position="34"/>
    </location>
</feature>
<gene>
    <name evidence="3" type="ORF">Pen02_28820</name>
</gene>
<evidence type="ECO:0000313" key="4">
    <source>
        <dbReference type="Proteomes" id="UP000646749"/>
    </source>
</evidence>
<evidence type="ECO:0000256" key="1">
    <source>
        <dbReference type="SAM" id="SignalP"/>
    </source>
</evidence>
<dbReference type="SMART" id="SM00710">
    <property type="entry name" value="PbH1"/>
    <property type="match status" value="6"/>
</dbReference>
<organism evidence="3 4">
    <name type="scientific">Plantactinospora endophytica</name>
    <dbReference type="NCBI Taxonomy" id="673535"/>
    <lineage>
        <taxon>Bacteria</taxon>
        <taxon>Bacillati</taxon>
        <taxon>Actinomycetota</taxon>
        <taxon>Actinomycetes</taxon>
        <taxon>Micromonosporales</taxon>
        <taxon>Micromonosporaceae</taxon>
        <taxon>Plantactinospora</taxon>
    </lineage>
</organism>
<dbReference type="Pfam" id="PF13229">
    <property type="entry name" value="Beta_helix"/>
    <property type="match status" value="1"/>
</dbReference>
<keyword evidence="4" id="KW-1185">Reference proteome</keyword>
<dbReference type="Proteomes" id="UP000646749">
    <property type="component" value="Unassembled WGS sequence"/>
</dbReference>
<keyword evidence="1" id="KW-0732">Signal</keyword>
<dbReference type="Gene3D" id="2.160.20.10">
    <property type="entry name" value="Single-stranded right-handed beta-helix, Pectin lyase-like"/>
    <property type="match status" value="1"/>
</dbReference>
<proteinExistence type="predicted"/>
<accession>A0ABQ4E0X3</accession>
<feature type="domain" description="Right handed beta helix" evidence="2">
    <location>
        <begin position="211"/>
        <end position="331"/>
    </location>
</feature>
<dbReference type="InterPro" id="IPR006626">
    <property type="entry name" value="PbH1"/>
</dbReference>
<dbReference type="EMBL" id="BONW01000013">
    <property type="protein sequence ID" value="GIG87946.1"/>
    <property type="molecule type" value="Genomic_DNA"/>
</dbReference>
<evidence type="ECO:0000259" key="2">
    <source>
        <dbReference type="Pfam" id="PF13229"/>
    </source>
</evidence>
<dbReference type="InterPro" id="IPR012334">
    <property type="entry name" value="Pectin_lyas_fold"/>
</dbReference>
<comment type="caution">
    <text evidence="3">The sequence shown here is derived from an EMBL/GenBank/DDBJ whole genome shotgun (WGS) entry which is preliminary data.</text>
</comment>
<feature type="chain" id="PRO_5046259148" description="Right handed beta helix domain-containing protein" evidence="1">
    <location>
        <begin position="35"/>
        <end position="365"/>
    </location>
</feature>
<name>A0ABQ4E0X3_9ACTN</name>
<evidence type="ECO:0000313" key="3">
    <source>
        <dbReference type="EMBL" id="GIG87946.1"/>
    </source>
</evidence>
<dbReference type="SUPFAM" id="SSF51126">
    <property type="entry name" value="Pectin lyase-like"/>
    <property type="match status" value="1"/>
</dbReference>
<dbReference type="RefSeq" id="WP_239140652.1">
    <property type="nucleotide sequence ID" value="NZ_BONW01000013.1"/>
</dbReference>
<dbReference type="InterPro" id="IPR011050">
    <property type="entry name" value="Pectin_lyase_fold/virulence"/>
</dbReference>
<sequence>MTWLKKLVPALSVICVVSVVLMLAPFGVMAPAHAEQVTIACANTVSDDENLNSAIAASSPGDEIVIDGPCLIDGRIKLLGERSYRGLSRAGTVIRQADGANLPAMLASDSYLDNDPYTGAPIAVRSVSLDGNRAGNPRAGDVLVVRSWQSVIEDVEILGAARHGIRLTNLSADGTALVNTQVNGRIVGNHIGESGGRGIFVEDTGNSVTDWQLLDNWIADSGADGIALDNTAGWMVQRNHVYGTSGAAIAAQRLFGSTVSDNYIEDFVTVGLQVSVQGEAASTIAGNRIFRFNGGGGTFLALRVNYGTGNATVVGNTIRGNGSGVGLDYQLASGTTLSVASTGNLVTGVTTPRRAATGVTVTAGL</sequence>
<reference evidence="3 4" key="1">
    <citation type="submission" date="2021-01" db="EMBL/GenBank/DDBJ databases">
        <title>Whole genome shotgun sequence of Plantactinospora endophytica NBRC 110450.</title>
        <authorList>
            <person name="Komaki H."/>
            <person name="Tamura T."/>
        </authorList>
    </citation>
    <scope>NUCLEOTIDE SEQUENCE [LARGE SCALE GENOMIC DNA]</scope>
    <source>
        <strain evidence="3 4">NBRC 110450</strain>
    </source>
</reference>